<comment type="caution">
    <text evidence="8">The sequence shown here is derived from an EMBL/GenBank/DDBJ whole genome shotgun (WGS) entry which is preliminary data.</text>
</comment>
<dbReference type="Pfam" id="PF23562">
    <property type="entry name" value="AMP-binding_C_3"/>
    <property type="match status" value="1"/>
</dbReference>
<dbReference type="InterPro" id="IPR042099">
    <property type="entry name" value="ANL_N_sf"/>
</dbReference>
<dbReference type="RefSeq" id="WP_179444095.1">
    <property type="nucleotide sequence ID" value="NZ_JACBZS010000001.1"/>
</dbReference>
<dbReference type="InterPro" id="IPR000873">
    <property type="entry name" value="AMP-dep_synth/lig_dom"/>
</dbReference>
<dbReference type="InterPro" id="IPR020845">
    <property type="entry name" value="AMP-binding_CS"/>
</dbReference>
<accession>A0A7Z0D746</accession>
<evidence type="ECO:0000256" key="2">
    <source>
        <dbReference type="ARBA" id="ARBA00022598"/>
    </source>
</evidence>
<dbReference type="GO" id="GO:0004467">
    <property type="term" value="F:long-chain fatty acid-CoA ligase activity"/>
    <property type="evidence" value="ECO:0007669"/>
    <property type="project" value="TreeGrafter"/>
</dbReference>
<evidence type="ECO:0000256" key="5">
    <source>
        <dbReference type="ARBA" id="ARBA00032875"/>
    </source>
</evidence>
<feature type="compositionally biased region" description="Basic and acidic residues" evidence="6">
    <location>
        <begin position="10"/>
        <end position="21"/>
    </location>
</feature>
<dbReference type="AlphaFoldDB" id="A0A7Z0D746"/>
<feature type="region of interest" description="Disordered" evidence="6">
    <location>
        <begin position="1"/>
        <end position="22"/>
    </location>
</feature>
<dbReference type="Pfam" id="PF00501">
    <property type="entry name" value="AMP-binding"/>
    <property type="match status" value="1"/>
</dbReference>
<feature type="domain" description="AMP-dependent synthetase/ligase" evidence="7">
    <location>
        <begin position="30"/>
        <end position="439"/>
    </location>
</feature>
<dbReference type="EMBL" id="JACBZS010000001">
    <property type="protein sequence ID" value="NYI70107.1"/>
    <property type="molecule type" value="Genomic_DNA"/>
</dbReference>
<protein>
    <recommendedName>
        <fullName evidence="5">Acyl-CoA synthetase</fullName>
    </recommendedName>
</protein>
<organism evidence="8 9">
    <name type="scientific">Naumannella cuiyingiana</name>
    <dbReference type="NCBI Taxonomy" id="1347891"/>
    <lineage>
        <taxon>Bacteria</taxon>
        <taxon>Bacillati</taxon>
        <taxon>Actinomycetota</taxon>
        <taxon>Actinomycetes</taxon>
        <taxon>Propionibacteriales</taxon>
        <taxon>Propionibacteriaceae</taxon>
        <taxon>Naumannella</taxon>
    </lineage>
</organism>
<dbReference type="PANTHER" id="PTHR43272:SF32">
    <property type="entry name" value="AMP-DEPENDENT SYNTHETASE_LIGASE DOMAIN-CONTAINING PROTEIN"/>
    <property type="match status" value="1"/>
</dbReference>
<dbReference type="PROSITE" id="PS00455">
    <property type="entry name" value="AMP_BINDING"/>
    <property type="match status" value="1"/>
</dbReference>
<evidence type="ECO:0000256" key="6">
    <source>
        <dbReference type="SAM" id="MobiDB-lite"/>
    </source>
</evidence>
<reference evidence="8 9" key="1">
    <citation type="submission" date="2020-07" db="EMBL/GenBank/DDBJ databases">
        <title>Sequencing the genomes of 1000 actinobacteria strains.</title>
        <authorList>
            <person name="Klenk H.-P."/>
        </authorList>
    </citation>
    <scope>NUCLEOTIDE SEQUENCE [LARGE SCALE GENOMIC DNA]</scope>
    <source>
        <strain evidence="8 9">DSM 103164</strain>
    </source>
</reference>
<gene>
    <name evidence="8" type="ORF">GGQ54_000667</name>
</gene>
<dbReference type="Gene3D" id="3.40.50.12780">
    <property type="entry name" value="N-terminal domain of ligase-like"/>
    <property type="match status" value="1"/>
</dbReference>
<keyword evidence="4" id="KW-0443">Lipid metabolism</keyword>
<proteinExistence type="inferred from homology"/>
<dbReference type="CDD" id="cd05907">
    <property type="entry name" value="VL_LC_FACS_like"/>
    <property type="match status" value="1"/>
</dbReference>
<dbReference type="GO" id="GO:0016020">
    <property type="term" value="C:membrane"/>
    <property type="evidence" value="ECO:0007669"/>
    <property type="project" value="TreeGrafter"/>
</dbReference>
<keyword evidence="3" id="KW-0276">Fatty acid metabolism</keyword>
<dbReference type="Proteomes" id="UP000527616">
    <property type="component" value="Unassembled WGS sequence"/>
</dbReference>
<evidence type="ECO:0000313" key="8">
    <source>
        <dbReference type="EMBL" id="NYI70107.1"/>
    </source>
</evidence>
<keyword evidence="9" id="KW-1185">Reference proteome</keyword>
<evidence type="ECO:0000256" key="3">
    <source>
        <dbReference type="ARBA" id="ARBA00022832"/>
    </source>
</evidence>
<evidence type="ECO:0000259" key="7">
    <source>
        <dbReference type="Pfam" id="PF00501"/>
    </source>
</evidence>
<evidence type="ECO:0000256" key="4">
    <source>
        <dbReference type="ARBA" id="ARBA00023098"/>
    </source>
</evidence>
<dbReference type="SUPFAM" id="SSF56801">
    <property type="entry name" value="Acetyl-CoA synthetase-like"/>
    <property type="match status" value="1"/>
</dbReference>
<evidence type="ECO:0000313" key="9">
    <source>
        <dbReference type="Proteomes" id="UP000527616"/>
    </source>
</evidence>
<evidence type="ECO:0000256" key="1">
    <source>
        <dbReference type="ARBA" id="ARBA00006432"/>
    </source>
</evidence>
<name>A0A7Z0D746_9ACTN</name>
<sequence>MTDAPARADGPGREAQLRDRSSSVGQMLLDQVERSGNREAFRHRDAAERWTSLSWNQTKDQVFELAAGLLALGLEPEARVSIAATTRIEWILADLAAMCAGGAVTTVYPTTQHDDVAFIMNDAGVSIAVVEDAEQLEKVRRDAELYDRLRAVIMIDGDDPDEKVHSWQDLRELGRTLLQENPGAVDEAIARTGPDTVATLIYTSGTTGRPKGVVLNHDAWAYEGRAVQLFALLHPSDVQFLWLPLSHVFGKALLALQLQIGFVTAVDGRIEKIVDGLGEVRPTWMAGAPRIFEKVRARVMMGTQGGVKGLIARWAFSVGQRTIPYRLAGRPLPRGLAAQYWLADRLVFSKLKERMGGRMRFMVSGSAKLSTQVQNWFYAAGLLVIEGYGLTETSAVTFVDDPRAPRLGTVGRPVPGTEVQIADDGEVLLRGPGVSGGYHNRAEANAESFVDGWFHTGDIGELDADGYLRITDRKKDLIKTSGGKYVAPQKVEGILVANCPYASQVVVYGEGRKYVTALIALDPEAITQWAADNDLGGQSPSELARHPKVRELISGYVDRANERLERWETVKRFVILDSELSVDSGEVTPSMKIRRGAVVRKYQPQLDDLYED</sequence>
<comment type="similarity">
    <text evidence="1">Belongs to the ATP-dependent AMP-binding enzyme family.</text>
</comment>
<dbReference type="PANTHER" id="PTHR43272">
    <property type="entry name" value="LONG-CHAIN-FATTY-ACID--COA LIGASE"/>
    <property type="match status" value="1"/>
</dbReference>
<keyword evidence="2 8" id="KW-0436">Ligase</keyword>